<organism evidence="4 5">
    <name type="scientific">Luteimonas granuli</name>
    <dbReference type="NCBI Taxonomy" id="1176533"/>
    <lineage>
        <taxon>Bacteria</taxon>
        <taxon>Pseudomonadati</taxon>
        <taxon>Pseudomonadota</taxon>
        <taxon>Gammaproteobacteria</taxon>
        <taxon>Lysobacterales</taxon>
        <taxon>Lysobacteraceae</taxon>
        <taxon>Luteimonas</taxon>
    </lineage>
</organism>
<protein>
    <submittedName>
        <fullName evidence="4">Polyisoprenoid-binding protein</fullName>
    </submittedName>
</protein>
<evidence type="ECO:0000313" key="4">
    <source>
        <dbReference type="EMBL" id="QDW66250.1"/>
    </source>
</evidence>
<dbReference type="InterPro" id="IPR007372">
    <property type="entry name" value="Lipid/polyisoprenoid-bd_YceI"/>
</dbReference>
<evidence type="ECO:0000256" key="2">
    <source>
        <dbReference type="SAM" id="SignalP"/>
    </source>
</evidence>
<sequence length="222" mass="23697">MHLHRQRPTRWVAVLAAFCAVAAGCAQMPSRPATTAPSVAGAAMPSAPPAHPDARSHAIDPVHSRIAIAVDHAGFSKAIGTVSGTTGTLQLVPGSWEGAHVEARIPLSRLDFGDEAWNRAIAARGLLDTGRHPEAVFRSTRIEPLDAGRARIHGELTLQGMTRDVVLEAVRNAERRYPLPPFRHTVGFSATTTLSRAEFGSTAWSSLVGDAVEVRIELEAAR</sequence>
<dbReference type="Gene3D" id="2.40.128.110">
    <property type="entry name" value="Lipid/polyisoprenoid-binding, YceI-like"/>
    <property type="match status" value="1"/>
</dbReference>
<gene>
    <name evidence="4" type="ORF">FPZ22_04550</name>
</gene>
<dbReference type="OrthoDB" id="9811006at2"/>
<feature type="region of interest" description="Disordered" evidence="1">
    <location>
        <begin position="30"/>
        <end position="57"/>
    </location>
</feature>
<dbReference type="AlphaFoldDB" id="A0A518N2V7"/>
<dbReference type="PANTHER" id="PTHR34406">
    <property type="entry name" value="PROTEIN YCEI"/>
    <property type="match status" value="1"/>
</dbReference>
<evidence type="ECO:0000313" key="5">
    <source>
        <dbReference type="Proteomes" id="UP000316584"/>
    </source>
</evidence>
<keyword evidence="2" id="KW-0732">Signal</keyword>
<dbReference type="SMART" id="SM00867">
    <property type="entry name" value="YceI"/>
    <property type="match status" value="1"/>
</dbReference>
<dbReference type="EMBL" id="CP042218">
    <property type="protein sequence ID" value="QDW66250.1"/>
    <property type="molecule type" value="Genomic_DNA"/>
</dbReference>
<dbReference type="SUPFAM" id="SSF101874">
    <property type="entry name" value="YceI-like"/>
    <property type="match status" value="1"/>
</dbReference>
<dbReference type="PANTHER" id="PTHR34406:SF1">
    <property type="entry name" value="PROTEIN YCEI"/>
    <property type="match status" value="1"/>
</dbReference>
<reference evidence="4 5" key="1">
    <citation type="submission" date="2019-07" db="EMBL/GenBank/DDBJ databases">
        <title>Full genome sequence of Luteimonas sp. Gr-4.</title>
        <authorList>
            <person name="Im W.-T."/>
        </authorList>
    </citation>
    <scope>NUCLEOTIDE SEQUENCE [LARGE SCALE GENOMIC DNA]</scope>
    <source>
        <strain evidence="4 5">Gr-4</strain>
    </source>
</reference>
<proteinExistence type="predicted"/>
<feature type="domain" description="Lipid/polyisoprenoid-binding YceI-like" evidence="3">
    <location>
        <begin position="56"/>
        <end position="221"/>
    </location>
</feature>
<feature type="chain" id="PRO_5021999283" evidence="2">
    <location>
        <begin position="23"/>
        <end position="222"/>
    </location>
</feature>
<feature type="signal peptide" evidence="2">
    <location>
        <begin position="1"/>
        <end position="22"/>
    </location>
</feature>
<dbReference type="InterPro" id="IPR036761">
    <property type="entry name" value="TTHA0802/YceI-like_sf"/>
</dbReference>
<dbReference type="KEGG" id="lug:FPZ22_04550"/>
<evidence type="ECO:0000259" key="3">
    <source>
        <dbReference type="SMART" id="SM00867"/>
    </source>
</evidence>
<keyword evidence="5" id="KW-1185">Reference proteome</keyword>
<evidence type="ECO:0000256" key="1">
    <source>
        <dbReference type="SAM" id="MobiDB-lite"/>
    </source>
</evidence>
<dbReference type="PROSITE" id="PS51257">
    <property type="entry name" value="PROKAR_LIPOPROTEIN"/>
    <property type="match status" value="1"/>
</dbReference>
<name>A0A518N2V7_9GAMM</name>
<accession>A0A518N2V7</accession>
<dbReference type="Proteomes" id="UP000316584">
    <property type="component" value="Chromosome"/>
</dbReference>
<dbReference type="Pfam" id="PF04264">
    <property type="entry name" value="YceI"/>
    <property type="match status" value="1"/>
</dbReference>